<keyword evidence="1" id="KW-0560">Oxidoreductase</keyword>
<dbReference type="Pfam" id="PF00296">
    <property type="entry name" value="Bac_luciferase"/>
    <property type="match status" value="1"/>
</dbReference>
<dbReference type="AlphaFoldDB" id="A0A6P2BMR1"/>
<dbReference type="PANTHER" id="PTHR30137">
    <property type="entry name" value="LUCIFERASE-LIKE MONOOXYGENASE"/>
    <property type="match status" value="1"/>
</dbReference>
<dbReference type="OrthoDB" id="7903015at2"/>
<dbReference type="InterPro" id="IPR050766">
    <property type="entry name" value="Bact_Lucif_Oxidored"/>
</dbReference>
<evidence type="ECO:0000259" key="3">
    <source>
        <dbReference type="Pfam" id="PF00296"/>
    </source>
</evidence>
<proteinExistence type="predicted"/>
<dbReference type="InterPro" id="IPR036661">
    <property type="entry name" value="Luciferase-like_sf"/>
</dbReference>
<keyword evidence="2" id="KW-0503">Monooxygenase</keyword>
<feature type="domain" description="Luciferase-like" evidence="3">
    <location>
        <begin position="3"/>
        <end position="271"/>
    </location>
</feature>
<dbReference type="Gene3D" id="3.20.20.30">
    <property type="entry name" value="Luciferase-like domain"/>
    <property type="match status" value="1"/>
</dbReference>
<evidence type="ECO:0000313" key="5">
    <source>
        <dbReference type="Proteomes" id="UP000460272"/>
    </source>
</evidence>
<evidence type="ECO:0000256" key="2">
    <source>
        <dbReference type="ARBA" id="ARBA00023033"/>
    </source>
</evidence>
<dbReference type="PANTHER" id="PTHR30137:SF8">
    <property type="entry name" value="BLR5498 PROTEIN"/>
    <property type="match status" value="1"/>
</dbReference>
<dbReference type="InterPro" id="IPR011251">
    <property type="entry name" value="Luciferase-like_dom"/>
</dbReference>
<dbReference type="GO" id="GO:0004497">
    <property type="term" value="F:monooxygenase activity"/>
    <property type="evidence" value="ECO:0007669"/>
    <property type="project" value="UniProtKB-KW"/>
</dbReference>
<protein>
    <submittedName>
        <fullName evidence="4">LLM class flavin-dependent oxidoreductase</fullName>
    </submittedName>
</protein>
<dbReference type="RefSeq" id="WP_145861004.1">
    <property type="nucleotide sequence ID" value="NZ_RPFW01000009.1"/>
</dbReference>
<evidence type="ECO:0000256" key="1">
    <source>
        <dbReference type="ARBA" id="ARBA00023002"/>
    </source>
</evidence>
<gene>
    <name evidence="4" type="ORF">EAS64_37315</name>
</gene>
<name>A0A6P2BMR1_9ACTN</name>
<reference evidence="4 5" key="1">
    <citation type="submission" date="2018-11" db="EMBL/GenBank/DDBJ databases">
        <title>Trebonia kvetii gen.nov., sp.nov., a novel acidophilic actinobacterium, and proposal of the new actinobacterial family Treboniaceae fam. nov.</title>
        <authorList>
            <person name="Rapoport D."/>
            <person name="Sagova-Mareckova M."/>
            <person name="Sedlacek I."/>
            <person name="Provaznik J."/>
            <person name="Kralova S."/>
            <person name="Pavlinic D."/>
            <person name="Benes V."/>
            <person name="Kopecky J."/>
        </authorList>
    </citation>
    <scope>NUCLEOTIDE SEQUENCE [LARGE SCALE GENOMIC DNA]</scope>
    <source>
        <strain evidence="4 5">15Tr583</strain>
    </source>
</reference>
<comment type="caution">
    <text evidence="4">The sequence shown here is derived from an EMBL/GenBank/DDBJ whole genome shotgun (WGS) entry which is preliminary data.</text>
</comment>
<dbReference type="SUPFAM" id="SSF51679">
    <property type="entry name" value="Bacterial luciferase-like"/>
    <property type="match status" value="1"/>
</dbReference>
<keyword evidence="5" id="KW-1185">Reference proteome</keyword>
<evidence type="ECO:0000313" key="4">
    <source>
        <dbReference type="EMBL" id="TVZ00304.1"/>
    </source>
</evidence>
<dbReference type="EMBL" id="RPFW01000009">
    <property type="protein sequence ID" value="TVZ00304.1"/>
    <property type="molecule type" value="Genomic_DNA"/>
</dbReference>
<organism evidence="4 5">
    <name type="scientific">Trebonia kvetii</name>
    <dbReference type="NCBI Taxonomy" id="2480626"/>
    <lineage>
        <taxon>Bacteria</taxon>
        <taxon>Bacillati</taxon>
        <taxon>Actinomycetota</taxon>
        <taxon>Actinomycetes</taxon>
        <taxon>Streptosporangiales</taxon>
        <taxon>Treboniaceae</taxon>
        <taxon>Trebonia</taxon>
    </lineage>
</organism>
<dbReference type="Proteomes" id="UP000460272">
    <property type="component" value="Unassembled WGS sequence"/>
</dbReference>
<dbReference type="GO" id="GO:0016705">
    <property type="term" value="F:oxidoreductase activity, acting on paired donors, with incorporation or reduction of molecular oxygen"/>
    <property type="evidence" value="ECO:0007669"/>
    <property type="project" value="InterPro"/>
</dbReference>
<sequence length="334" mass="36561">MLFAVFDHNDASGRPAGRQLDERLELITAYERLGYYAYQLAEHHGTPLGIATPHLMLAAASRLTSTIRLGMMVSILPLVPPLRMVEEIATLDQLTGGRLALGVGRGISPVETGFHGVPGDEAQPRFDEAFEILQMGLDPALSEVTFHGKYYDIESAPVVTKTVQQPFVPWYATRTPDKARWCARLGMPMLALVPSQQVRVLTDAYREEWASLGRAEADLPPLGISRQIVIADTNEEAKAIASRAFGLFAVNISYLWHKFGVPMPPGVADGTFESQADAHRYAGDPAGARAWVAEHARAAGATYFSLEFAFGDMTKQEIARSAELFATEVMPAFR</sequence>
<accession>A0A6P2BMR1</accession>
<dbReference type="GO" id="GO:0005829">
    <property type="term" value="C:cytosol"/>
    <property type="evidence" value="ECO:0007669"/>
    <property type="project" value="TreeGrafter"/>
</dbReference>